<sequence length="96" mass="11718">MDKKPVPYEWMMMIHLFAHTNNYDLDALKEGLQLEPEWSEIIRRNFDEVLEKRLVTLEWYDKHANHGLDDEETLYRYLQEMYDYLFNDGPLPESGY</sequence>
<proteinExistence type="predicted"/>
<accession>A0A934SBG3</accession>
<gene>
    <name evidence="1" type="ORF">JJJ17_01745</name>
</gene>
<keyword evidence="2" id="KW-1185">Reference proteome</keyword>
<dbReference type="AlphaFoldDB" id="A0A934SBG3"/>
<evidence type="ECO:0000313" key="1">
    <source>
        <dbReference type="EMBL" id="MBK4214643.1"/>
    </source>
</evidence>
<comment type="caution">
    <text evidence="1">The sequence shown here is derived from an EMBL/GenBank/DDBJ whole genome shotgun (WGS) entry which is preliminary data.</text>
</comment>
<dbReference type="EMBL" id="JAEPRQ010000001">
    <property type="protein sequence ID" value="MBK4214643.1"/>
    <property type="molecule type" value="Genomic_DNA"/>
</dbReference>
<dbReference type="Proteomes" id="UP000640485">
    <property type="component" value="Unassembled WGS sequence"/>
</dbReference>
<name>A0A934SBG3_9RHOB</name>
<dbReference type="RefSeq" id="WP_200683328.1">
    <property type="nucleotide sequence ID" value="NZ_JAEPRQ010000001.1"/>
</dbReference>
<protein>
    <submittedName>
        <fullName evidence="1">Uncharacterized protein</fullName>
    </submittedName>
</protein>
<organism evidence="1 2">
    <name type="scientific">Paracoccus caeni</name>
    <dbReference type="NCBI Taxonomy" id="657651"/>
    <lineage>
        <taxon>Bacteria</taxon>
        <taxon>Pseudomonadati</taxon>
        <taxon>Pseudomonadota</taxon>
        <taxon>Alphaproteobacteria</taxon>
        <taxon>Rhodobacterales</taxon>
        <taxon>Paracoccaceae</taxon>
        <taxon>Paracoccus</taxon>
    </lineage>
</organism>
<reference evidence="1" key="1">
    <citation type="submission" date="2021-01" db="EMBL/GenBank/DDBJ databases">
        <title>Paracoccus amoyensis sp. nov., isolated from the surface seawater along the coast of Xiamen Island, China.</title>
        <authorList>
            <person name="Lyu L."/>
        </authorList>
    </citation>
    <scope>NUCLEOTIDE SEQUENCE</scope>
    <source>
        <strain evidence="1">MJ17</strain>
    </source>
</reference>
<evidence type="ECO:0000313" key="2">
    <source>
        <dbReference type="Proteomes" id="UP000640485"/>
    </source>
</evidence>